<feature type="region of interest" description="Disordered" evidence="9">
    <location>
        <begin position="1"/>
        <end position="46"/>
    </location>
</feature>
<evidence type="ECO:0000313" key="12">
    <source>
        <dbReference type="EMBL" id="ABN66738.2"/>
    </source>
</evidence>
<dbReference type="PROSITE" id="PS00154">
    <property type="entry name" value="ATPASE_E1_E2"/>
    <property type="match status" value="1"/>
</dbReference>
<dbReference type="GO" id="GO:0006883">
    <property type="term" value="P:intracellular sodium ion homeostasis"/>
    <property type="evidence" value="ECO:0007669"/>
    <property type="project" value="TreeGrafter"/>
</dbReference>
<dbReference type="Gene3D" id="3.40.50.1000">
    <property type="entry name" value="HAD superfamily/HAD-like"/>
    <property type="match status" value="1"/>
</dbReference>
<dbReference type="GO" id="GO:0030007">
    <property type="term" value="P:intracellular potassium ion homeostasis"/>
    <property type="evidence" value="ECO:0007669"/>
    <property type="project" value="TreeGrafter"/>
</dbReference>
<dbReference type="GO" id="GO:0036376">
    <property type="term" value="P:sodium ion export across plasma membrane"/>
    <property type="evidence" value="ECO:0007669"/>
    <property type="project" value="TreeGrafter"/>
</dbReference>
<feature type="transmembrane region" description="Helical" evidence="10">
    <location>
        <begin position="910"/>
        <end position="936"/>
    </location>
</feature>
<dbReference type="Pfam" id="PF00690">
    <property type="entry name" value="Cation_ATPase_N"/>
    <property type="match status" value="1"/>
</dbReference>
<dbReference type="OrthoDB" id="158672at2759"/>
<dbReference type="NCBIfam" id="TIGR01494">
    <property type="entry name" value="ATPase_P-type"/>
    <property type="match status" value="2"/>
</dbReference>
<feature type="transmembrane region" description="Helical" evidence="10">
    <location>
        <begin position="1036"/>
        <end position="1052"/>
    </location>
</feature>
<dbReference type="GO" id="GO:1990573">
    <property type="term" value="P:potassium ion import across plasma membrane"/>
    <property type="evidence" value="ECO:0007669"/>
    <property type="project" value="TreeGrafter"/>
</dbReference>
<dbReference type="AlphaFoldDB" id="A3LV99"/>
<dbReference type="SFLD" id="SFLDG00002">
    <property type="entry name" value="C1.7:_P-type_atpase_like"/>
    <property type="match status" value="1"/>
</dbReference>
<evidence type="ECO:0000313" key="13">
    <source>
        <dbReference type="Proteomes" id="UP000002258"/>
    </source>
</evidence>
<evidence type="ECO:0000256" key="1">
    <source>
        <dbReference type="ARBA" id="ARBA00004651"/>
    </source>
</evidence>
<evidence type="ECO:0000256" key="3">
    <source>
        <dbReference type="ARBA" id="ARBA00022692"/>
    </source>
</evidence>
<dbReference type="SFLD" id="SFLDS00003">
    <property type="entry name" value="Haloacid_Dehalogenase"/>
    <property type="match status" value="1"/>
</dbReference>
<evidence type="ECO:0000256" key="10">
    <source>
        <dbReference type="SAM" id="Phobius"/>
    </source>
</evidence>
<dbReference type="Proteomes" id="UP000002258">
    <property type="component" value="Chromosome 5"/>
</dbReference>
<dbReference type="EMBL" id="CP000499">
    <property type="protein sequence ID" value="ABN66738.2"/>
    <property type="molecule type" value="Genomic_DNA"/>
</dbReference>
<dbReference type="InterPro" id="IPR004014">
    <property type="entry name" value="ATPase_P-typ_cation-transptr_N"/>
</dbReference>
<dbReference type="Pfam" id="PF00689">
    <property type="entry name" value="Cation_ATPase_C"/>
    <property type="match status" value="1"/>
</dbReference>
<dbReference type="InterPro" id="IPR023298">
    <property type="entry name" value="ATPase_P-typ_TM_dom_sf"/>
</dbReference>
<keyword evidence="7 10" id="KW-1133">Transmembrane helix</keyword>
<feature type="transmembrane region" description="Helical" evidence="10">
    <location>
        <begin position="149"/>
        <end position="175"/>
    </location>
</feature>
<keyword evidence="13" id="KW-1185">Reference proteome</keyword>
<feature type="transmembrane region" description="Helical" evidence="10">
    <location>
        <begin position="1005"/>
        <end position="1024"/>
    </location>
</feature>
<dbReference type="GO" id="GO:0005886">
    <property type="term" value="C:plasma membrane"/>
    <property type="evidence" value="ECO:0007669"/>
    <property type="project" value="UniProtKB-SubCell"/>
</dbReference>
<reference evidence="12 13" key="1">
    <citation type="journal article" date="2007" name="Nat. Biotechnol.">
        <title>Genome sequence of the lignocellulose-bioconverting and xylose-fermenting yeast Pichia stipitis.</title>
        <authorList>
            <person name="Jeffries T.W."/>
            <person name="Grigoriev I.V."/>
            <person name="Grimwood J."/>
            <person name="Laplaza J.M."/>
            <person name="Aerts A."/>
            <person name="Salamov A."/>
            <person name="Schmutz J."/>
            <person name="Lindquist E."/>
            <person name="Dehal P."/>
            <person name="Shapiro H."/>
            <person name="Jin Y.S."/>
            <person name="Passoth V."/>
            <person name="Richardson P.M."/>
        </authorList>
    </citation>
    <scope>NUCLEOTIDE SEQUENCE [LARGE SCALE GENOMIC DNA]</scope>
    <source>
        <strain evidence="13">ATCC 58785 / CBS 6054 / NBRC 10063 / NRRL Y-11545</strain>
    </source>
</reference>
<feature type="compositionally biased region" description="Basic and acidic residues" evidence="9">
    <location>
        <begin position="26"/>
        <end position="36"/>
    </location>
</feature>
<dbReference type="InterPro" id="IPR044492">
    <property type="entry name" value="P_typ_ATPase_HD_dom"/>
</dbReference>
<feature type="domain" description="Cation-transporting P-type ATPase N-terminal" evidence="11">
    <location>
        <begin position="100"/>
        <end position="173"/>
    </location>
</feature>
<keyword evidence="3 10" id="KW-0812">Transmembrane</keyword>
<dbReference type="GeneID" id="4839251"/>
<dbReference type="InterPro" id="IPR059000">
    <property type="entry name" value="ATPase_P-type_domA"/>
</dbReference>
<keyword evidence="8 10" id="KW-0472">Membrane</keyword>
<dbReference type="EC" id="3.6.3.10" evidence="12"/>
<organism evidence="12 13">
    <name type="scientific">Scheffersomyces stipitis (strain ATCC 58785 / CBS 6054 / NBRC 10063 / NRRL Y-11545)</name>
    <name type="common">Yeast</name>
    <name type="synonym">Pichia stipitis</name>
    <dbReference type="NCBI Taxonomy" id="322104"/>
    <lineage>
        <taxon>Eukaryota</taxon>
        <taxon>Fungi</taxon>
        <taxon>Dikarya</taxon>
        <taxon>Ascomycota</taxon>
        <taxon>Saccharomycotina</taxon>
        <taxon>Pichiomycetes</taxon>
        <taxon>Debaryomycetaceae</taxon>
        <taxon>Scheffersomyces</taxon>
    </lineage>
</organism>
<dbReference type="SMART" id="SM00831">
    <property type="entry name" value="Cation_ATPase_N"/>
    <property type="match status" value="1"/>
</dbReference>
<accession>A3LV99</accession>
<dbReference type="PRINTS" id="PR00121">
    <property type="entry name" value="NAKATPASE"/>
</dbReference>
<proteinExistence type="predicted"/>
<dbReference type="InterPro" id="IPR036412">
    <property type="entry name" value="HAD-like_sf"/>
</dbReference>
<keyword evidence="12" id="KW-0378">Hydrolase</keyword>
<evidence type="ECO:0000256" key="6">
    <source>
        <dbReference type="ARBA" id="ARBA00022967"/>
    </source>
</evidence>
<dbReference type="OMA" id="QQPPIFN"/>
<keyword evidence="4" id="KW-0547">Nucleotide-binding</keyword>
<evidence type="ECO:0000256" key="2">
    <source>
        <dbReference type="ARBA" id="ARBA00022475"/>
    </source>
</evidence>
<dbReference type="InterPro" id="IPR018303">
    <property type="entry name" value="ATPase_P-typ_P_site"/>
</dbReference>
<sequence length="1073" mass="120137">MYPTDSETVQSKLDESEITSAITEDENVRFEEERGRSRVPRKRRFSRHSRDDSSLFTVKERVKPEVVLPTIFRTVSHKVESELENKNKLESTSTKFTRYTYHTQSPETIASKFTTSLSNGLSDFQCKKNAKEFGPNVQSKPPSRLLKKIFMYFFGGFGALLLAGGVLCIICWKPLGQPPAVANLVLGIILIIVFILQAMFNFFQDYSSSRVMDSIHDMIPAEAVVIRDGNLMNVASKDLTVGDLVKFTVGSKIPADIRIVDCSPDLSFDRSVLTGESKPIPAASLAEPEKSNYLESNCIAMQGTFCVAGTGRGIVVSIGDETIFGSIAKMSSTPKKGLSPMQYEILRFVALTSLVIVILAVLIIVLWATWLRKDYPGWISVPTLIVDIVSVAVAFIPEGLPIALTTCLIITANEMRRNNILCKSLAVVETLGSISVLCFDKTGTLTKNMMVVTDVCNGTSEVDFDEVDQTQPKDKHLLTVSALCNESCLVNGKAVGGNATDRAILQFAQKMTSTEEIKDAWVKKLDVSFNSKDKYMMSMYEPKINNSSIWSDICLNSDYIYEETYFIMVKGAPDILLERCELLLQKDGTCTPITNAQKERIRAIQQAWASSGKRVILLASKLLPKESIDFTDRLQATKRLKEDINNNLIFIGMLGIEDPPRKDIDQVIAKLRQAGIKIIMITGDFELTGLSIAKQCGIITTEKIDKVSDLAFYAEEDEFMEKSISITGPELNNLDEAQWENLIKYNELVFTRTTPEQKLLIIKQFQKYKQVIGMTGDGINDAPSLKQADIGISIVDASDIAKEASDLILMSGDSDDHLFFSIIEALKFGRLVFENLRKTIGYLLPAGTYSELWPVLLNVIFGMPQMLSSFCMIIICCITDCIGAIVLAYEPNERNLLSKKPRSVTKERLVDFKLFLHSYFIVGTFYTFTSMLLAFLNLKRNGIRFGDVTLSYGSYEDIPNIDHHINVSSSIYFVNLVIMQLFNLMAMRVRYLSTFQHSPWLNKRLFIVMPIALGVTFIINYIPGIQKGLNSGQVPVEYYFISVGFGLVVLVYDEARKFISRRYPKGIVAKMSW</sequence>
<evidence type="ECO:0000259" key="11">
    <source>
        <dbReference type="SMART" id="SM00831"/>
    </source>
</evidence>
<gene>
    <name evidence="12" type="primary">PMR2</name>
    <name evidence="12" type="ORF">PICST_60178</name>
</gene>
<dbReference type="InParanoid" id="A3LV99"/>
<keyword evidence="5" id="KW-0067">ATP-binding</keyword>
<dbReference type="GO" id="GO:0005524">
    <property type="term" value="F:ATP binding"/>
    <property type="evidence" value="ECO:0007669"/>
    <property type="project" value="UniProtKB-KW"/>
</dbReference>
<dbReference type="GO" id="GO:0016887">
    <property type="term" value="F:ATP hydrolysis activity"/>
    <property type="evidence" value="ECO:0007669"/>
    <property type="project" value="InterPro"/>
</dbReference>
<feature type="transmembrane region" description="Helical" evidence="10">
    <location>
        <begin position="867"/>
        <end position="889"/>
    </location>
</feature>
<feature type="transmembrane region" description="Helical" evidence="10">
    <location>
        <begin position="965"/>
        <end position="984"/>
    </location>
</feature>
<evidence type="ECO:0000256" key="4">
    <source>
        <dbReference type="ARBA" id="ARBA00022741"/>
    </source>
</evidence>
<dbReference type="SUPFAM" id="SSF81653">
    <property type="entry name" value="Calcium ATPase, transduction domain A"/>
    <property type="match status" value="1"/>
</dbReference>
<dbReference type="Pfam" id="PF00122">
    <property type="entry name" value="E1-E2_ATPase"/>
    <property type="match status" value="1"/>
</dbReference>
<dbReference type="SUPFAM" id="SSF81665">
    <property type="entry name" value="Calcium ATPase, transmembrane domain M"/>
    <property type="match status" value="1"/>
</dbReference>
<dbReference type="EC" id="3.6.3.9" evidence="12"/>
<dbReference type="RefSeq" id="XP_001384767.2">
    <property type="nucleotide sequence ID" value="XM_001384730.1"/>
</dbReference>
<dbReference type="SFLD" id="SFLDF00027">
    <property type="entry name" value="p-type_atpase"/>
    <property type="match status" value="1"/>
</dbReference>
<dbReference type="KEGG" id="pic:PICST_60178"/>
<evidence type="ECO:0000256" key="8">
    <source>
        <dbReference type="ARBA" id="ARBA00023136"/>
    </source>
</evidence>
<dbReference type="SUPFAM" id="SSF56784">
    <property type="entry name" value="HAD-like"/>
    <property type="match status" value="1"/>
</dbReference>
<keyword evidence="6" id="KW-1278">Translocase</keyword>
<dbReference type="InterPro" id="IPR023299">
    <property type="entry name" value="ATPase_P-typ_cyto_dom_N"/>
</dbReference>
<dbReference type="PANTHER" id="PTHR43294">
    <property type="entry name" value="SODIUM/POTASSIUM-TRANSPORTING ATPASE SUBUNIT ALPHA"/>
    <property type="match status" value="1"/>
</dbReference>
<evidence type="ECO:0000256" key="5">
    <source>
        <dbReference type="ARBA" id="ARBA00022840"/>
    </source>
</evidence>
<feature type="transmembrane region" description="Helical" evidence="10">
    <location>
        <begin position="181"/>
        <end position="203"/>
    </location>
</feature>
<keyword evidence="2" id="KW-1003">Cell membrane</keyword>
<comment type="subcellular location">
    <subcellularLocation>
        <location evidence="1">Cell membrane</location>
        <topology evidence="1">Multi-pass membrane protein</topology>
    </subcellularLocation>
</comment>
<feature type="transmembrane region" description="Helical" evidence="10">
    <location>
        <begin position="345"/>
        <end position="368"/>
    </location>
</feature>
<protein>
    <submittedName>
        <fullName evidence="12">Putative Ca2+ ATPase</fullName>
        <ecNumber evidence="12">3.6.3.10</ecNumber>
        <ecNumber evidence="12">3.6.3.9</ecNumber>
    </submittedName>
</protein>
<dbReference type="InterPro" id="IPR006068">
    <property type="entry name" value="ATPase_P-typ_cation-transptr_C"/>
</dbReference>
<dbReference type="InterPro" id="IPR050510">
    <property type="entry name" value="Cation_transp_ATPase_P-type"/>
</dbReference>
<dbReference type="SUPFAM" id="SSF81660">
    <property type="entry name" value="Metal cation-transporting ATPase, ATP-binding domain N"/>
    <property type="match status" value="1"/>
</dbReference>
<name>A3LV99_PICST</name>
<feature type="compositionally biased region" description="Polar residues" evidence="9">
    <location>
        <begin position="1"/>
        <end position="11"/>
    </location>
</feature>
<feature type="compositionally biased region" description="Basic residues" evidence="9">
    <location>
        <begin position="37"/>
        <end position="46"/>
    </location>
</feature>
<dbReference type="GO" id="GO:1902600">
    <property type="term" value="P:proton transmembrane transport"/>
    <property type="evidence" value="ECO:0007669"/>
    <property type="project" value="TreeGrafter"/>
</dbReference>
<dbReference type="InterPro" id="IPR008250">
    <property type="entry name" value="ATPase_P-typ_transduc_dom_A_sf"/>
</dbReference>
<dbReference type="PRINTS" id="PR00119">
    <property type="entry name" value="CATATPASE"/>
</dbReference>
<feature type="transmembrane region" description="Helical" evidence="10">
    <location>
        <begin position="388"/>
        <end position="410"/>
    </location>
</feature>
<dbReference type="GO" id="GO:0005391">
    <property type="term" value="F:P-type sodium:potassium-exchanging transporter activity"/>
    <property type="evidence" value="ECO:0007669"/>
    <property type="project" value="TreeGrafter"/>
</dbReference>
<dbReference type="Gene3D" id="3.40.1110.10">
    <property type="entry name" value="Calcium-transporting ATPase, cytoplasmic domain N"/>
    <property type="match status" value="1"/>
</dbReference>
<dbReference type="eggNOG" id="KOG0203">
    <property type="taxonomic scope" value="Eukaryota"/>
</dbReference>
<evidence type="ECO:0000256" key="9">
    <source>
        <dbReference type="SAM" id="MobiDB-lite"/>
    </source>
</evidence>
<evidence type="ECO:0000256" key="7">
    <source>
        <dbReference type="ARBA" id="ARBA00022989"/>
    </source>
</evidence>
<dbReference type="Pfam" id="PF13246">
    <property type="entry name" value="Cation_ATPase"/>
    <property type="match status" value="1"/>
</dbReference>
<dbReference type="HOGENOM" id="CLU_002360_4_1_1"/>
<dbReference type="InterPro" id="IPR001757">
    <property type="entry name" value="P_typ_ATPase"/>
</dbReference>
<feature type="transmembrane region" description="Helical" evidence="10">
    <location>
        <begin position="840"/>
        <end position="861"/>
    </location>
</feature>
<dbReference type="Gene3D" id="1.20.1110.10">
    <property type="entry name" value="Calcium-transporting ATPase, transmembrane domain"/>
    <property type="match status" value="1"/>
</dbReference>
<dbReference type="Gene3D" id="2.70.150.10">
    <property type="entry name" value="Calcium-transporting ATPase, cytoplasmic transduction domain A"/>
    <property type="match status" value="1"/>
</dbReference>
<dbReference type="PANTHER" id="PTHR43294:SF21">
    <property type="entry name" value="CATION TRANSPORTING ATPASE"/>
    <property type="match status" value="1"/>
</dbReference>
<dbReference type="InterPro" id="IPR023214">
    <property type="entry name" value="HAD_sf"/>
</dbReference>